<evidence type="ECO:0000256" key="9">
    <source>
        <dbReference type="ARBA" id="ARBA00023136"/>
    </source>
</evidence>
<dbReference type="InterPro" id="IPR039261">
    <property type="entry name" value="FNR_nucleotide-bd"/>
</dbReference>
<evidence type="ECO:0000256" key="10">
    <source>
        <dbReference type="SAM" id="MobiDB-lite"/>
    </source>
</evidence>
<evidence type="ECO:0000256" key="3">
    <source>
        <dbReference type="ARBA" id="ARBA00022448"/>
    </source>
</evidence>
<feature type="transmembrane region" description="Helical" evidence="11">
    <location>
        <begin position="270"/>
        <end position="293"/>
    </location>
</feature>
<accession>A0AA39ZT36</accession>
<gene>
    <name evidence="13" type="ORF">B0T26DRAFT_657410</name>
</gene>
<evidence type="ECO:0000256" key="11">
    <source>
        <dbReference type="SAM" id="Phobius"/>
    </source>
</evidence>
<dbReference type="AlphaFoldDB" id="A0AA39ZT36"/>
<dbReference type="GeneID" id="85322053"/>
<comment type="caution">
    <text evidence="13">The sequence shown here is derived from an EMBL/GenBank/DDBJ whole genome shotgun (WGS) entry which is preliminary data.</text>
</comment>
<dbReference type="InterPro" id="IPR013112">
    <property type="entry name" value="FAD-bd_8"/>
</dbReference>
<keyword evidence="4 11" id="KW-0812">Transmembrane</keyword>
<organism evidence="13 14">
    <name type="scientific">Lasiosphaeria miniovina</name>
    <dbReference type="NCBI Taxonomy" id="1954250"/>
    <lineage>
        <taxon>Eukaryota</taxon>
        <taxon>Fungi</taxon>
        <taxon>Dikarya</taxon>
        <taxon>Ascomycota</taxon>
        <taxon>Pezizomycotina</taxon>
        <taxon>Sordariomycetes</taxon>
        <taxon>Sordariomycetidae</taxon>
        <taxon>Sordariales</taxon>
        <taxon>Lasiosphaeriaceae</taxon>
        <taxon>Lasiosphaeria</taxon>
    </lineage>
</organism>
<keyword evidence="14" id="KW-1185">Reference proteome</keyword>
<evidence type="ECO:0000256" key="6">
    <source>
        <dbReference type="ARBA" id="ARBA00022989"/>
    </source>
</evidence>
<feature type="transmembrane region" description="Helical" evidence="11">
    <location>
        <begin position="136"/>
        <end position="159"/>
    </location>
</feature>
<dbReference type="PANTHER" id="PTHR32361:SF3">
    <property type="entry name" value="REDUCTASE, PUTATIVE (AFU_ORTHOLOGUE AFUA_6G13750)-RELATED"/>
    <property type="match status" value="1"/>
</dbReference>
<evidence type="ECO:0000313" key="13">
    <source>
        <dbReference type="EMBL" id="KAK0703080.1"/>
    </source>
</evidence>
<dbReference type="SFLD" id="SFLDS00052">
    <property type="entry name" value="Ferric_Reductase_Domain"/>
    <property type="match status" value="1"/>
</dbReference>
<sequence>MIQDYTDTAAQLEPHFGYADRILPCKSDSGSCAYLDVIYGSHDRGIFYTGILWGTIVGILAAWGLGRRIVSFRRRTRPGADGGRNNDGPDPEQQQQRQRRGAGQGERMRRAIAATSRRYLLPNTPLRAVFGHTTRLQVIMLGVLAGYLAVWSFAGMVAFGTWRTPVKGQQQAGGDGVIITNTRTSLGPWANRVGVLAYSLTPLSVLLASRESALSLATGLPYTSFVFLHRWVGHIVLLQSVLHTAGWIIVEARLYRPQPTVWQAFVAHGYVAWGFAALALLVLLWALALGWTVRRVTGYEVFRKAHYVLAMLYIGALVPHWVKLKCFLVPAMALWAADRLVRLVRTAALHCGWPEFAKGSGPKWLNFEPATALAGIWRDDQHGDIVRLKFHLPQSHAARGRWRVGQHFFLCFAEGRIWQSHPFTPLSLPMLEESGLCHEYVFRAKKGETGRIARLVAAQGSSGPGPVTMPVIVQGPYGIGIADGLRSQLHVNVLCIAGGTGIAYVLPVLLDLVRDEGPGLAESHRHISLIWAIKRARDVEWVPSQLQQLHARGVNIRLFVTDDDEPSVPRPALLDEKGAEVMSTQGHKAPPVASGPGIVQRPDLESEVDQFVSGTEFGPTKVFGSGPPGMISDLRAAVAKANSGPKVWKGEDRFDIKLTCDDRLE</sequence>
<dbReference type="PROSITE" id="PS51384">
    <property type="entry name" value="FAD_FR"/>
    <property type="match status" value="1"/>
</dbReference>
<dbReference type="GO" id="GO:0005886">
    <property type="term" value="C:plasma membrane"/>
    <property type="evidence" value="ECO:0007669"/>
    <property type="project" value="TreeGrafter"/>
</dbReference>
<dbReference type="GO" id="GO:0015677">
    <property type="term" value="P:copper ion import"/>
    <property type="evidence" value="ECO:0007669"/>
    <property type="project" value="TreeGrafter"/>
</dbReference>
<keyword evidence="9 11" id="KW-0472">Membrane</keyword>
<dbReference type="PANTHER" id="PTHR32361">
    <property type="entry name" value="FERRIC/CUPRIC REDUCTASE TRANSMEMBRANE COMPONENT"/>
    <property type="match status" value="1"/>
</dbReference>
<feature type="region of interest" description="Disordered" evidence="10">
    <location>
        <begin position="76"/>
        <end position="107"/>
    </location>
</feature>
<comment type="similarity">
    <text evidence="2">Belongs to the ferric reductase (FRE) family.</text>
</comment>
<dbReference type="Proteomes" id="UP001172101">
    <property type="component" value="Unassembled WGS sequence"/>
</dbReference>
<dbReference type="InterPro" id="IPR051410">
    <property type="entry name" value="Ferric/Cupric_Reductase"/>
</dbReference>
<dbReference type="InterPro" id="IPR013121">
    <property type="entry name" value="Fe_red_NAD-bd_6"/>
</dbReference>
<dbReference type="EMBL" id="JAUIRO010000008">
    <property type="protein sequence ID" value="KAK0703080.1"/>
    <property type="molecule type" value="Genomic_DNA"/>
</dbReference>
<dbReference type="Gene3D" id="3.40.50.80">
    <property type="entry name" value="Nucleotide-binding domain of ferredoxin-NADP reductase (FNR) module"/>
    <property type="match status" value="1"/>
</dbReference>
<dbReference type="GO" id="GO:0006826">
    <property type="term" value="P:iron ion transport"/>
    <property type="evidence" value="ECO:0007669"/>
    <property type="project" value="TreeGrafter"/>
</dbReference>
<proteinExistence type="inferred from homology"/>
<dbReference type="SUPFAM" id="SSF52343">
    <property type="entry name" value="Ferredoxin reductase-like, C-terminal NADP-linked domain"/>
    <property type="match status" value="1"/>
</dbReference>
<evidence type="ECO:0000256" key="7">
    <source>
        <dbReference type="ARBA" id="ARBA00023002"/>
    </source>
</evidence>
<comment type="subcellular location">
    <subcellularLocation>
        <location evidence="1">Membrane</location>
        <topology evidence="1">Multi-pass membrane protein</topology>
    </subcellularLocation>
</comment>
<feature type="transmembrane region" description="Helical" evidence="11">
    <location>
        <begin position="305"/>
        <end position="322"/>
    </location>
</feature>
<dbReference type="Pfam" id="PF08030">
    <property type="entry name" value="NAD_binding_6"/>
    <property type="match status" value="1"/>
</dbReference>
<evidence type="ECO:0000256" key="2">
    <source>
        <dbReference type="ARBA" id="ARBA00006278"/>
    </source>
</evidence>
<feature type="transmembrane region" description="Helical" evidence="11">
    <location>
        <begin position="45"/>
        <end position="65"/>
    </location>
</feature>
<evidence type="ECO:0000256" key="4">
    <source>
        <dbReference type="ARBA" id="ARBA00022692"/>
    </source>
</evidence>
<dbReference type="Pfam" id="PF08022">
    <property type="entry name" value="FAD_binding_8"/>
    <property type="match status" value="1"/>
</dbReference>
<feature type="domain" description="FAD-binding FR-type" evidence="12">
    <location>
        <begin position="365"/>
        <end position="483"/>
    </location>
</feature>
<dbReference type="CDD" id="cd06186">
    <property type="entry name" value="NOX_Duox_like_FAD_NADP"/>
    <property type="match status" value="1"/>
</dbReference>
<dbReference type="RefSeq" id="XP_060289939.1">
    <property type="nucleotide sequence ID" value="XM_060438783.1"/>
</dbReference>
<dbReference type="Pfam" id="PF01794">
    <property type="entry name" value="Ferric_reduct"/>
    <property type="match status" value="1"/>
</dbReference>
<name>A0AA39ZT36_9PEZI</name>
<evidence type="ECO:0000259" key="12">
    <source>
        <dbReference type="PROSITE" id="PS51384"/>
    </source>
</evidence>
<keyword evidence="7" id="KW-0560">Oxidoreductase</keyword>
<keyword evidence="3" id="KW-0813">Transport</keyword>
<dbReference type="GO" id="GO:0000293">
    <property type="term" value="F:ferric-chelate reductase activity"/>
    <property type="evidence" value="ECO:0007669"/>
    <property type="project" value="UniProtKB-ARBA"/>
</dbReference>
<keyword evidence="5" id="KW-0249">Electron transport</keyword>
<keyword evidence="6 11" id="KW-1133">Transmembrane helix</keyword>
<dbReference type="GO" id="GO:0006879">
    <property type="term" value="P:intracellular iron ion homeostasis"/>
    <property type="evidence" value="ECO:0007669"/>
    <property type="project" value="TreeGrafter"/>
</dbReference>
<dbReference type="InterPro" id="IPR017927">
    <property type="entry name" value="FAD-bd_FR_type"/>
</dbReference>
<evidence type="ECO:0000256" key="5">
    <source>
        <dbReference type="ARBA" id="ARBA00022982"/>
    </source>
</evidence>
<dbReference type="InterPro" id="IPR013130">
    <property type="entry name" value="Fe3_Rdtase_TM_dom"/>
</dbReference>
<keyword evidence="8" id="KW-0406">Ion transport</keyword>
<evidence type="ECO:0000256" key="1">
    <source>
        <dbReference type="ARBA" id="ARBA00004141"/>
    </source>
</evidence>
<reference evidence="13" key="1">
    <citation type="submission" date="2023-06" db="EMBL/GenBank/DDBJ databases">
        <title>Genome-scale phylogeny and comparative genomics of the fungal order Sordariales.</title>
        <authorList>
            <consortium name="Lawrence Berkeley National Laboratory"/>
            <person name="Hensen N."/>
            <person name="Bonometti L."/>
            <person name="Westerberg I."/>
            <person name="Brannstrom I.O."/>
            <person name="Guillou S."/>
            <person name="Cros-Aarteil S."/>
            <person name="Calhoun S."/>
            <person name="Haridas S."/>
            <person name="Kuo A."/>
            <person name="Mondo S."/>
            <person name="Pangilinan J."/>
            <person name="Riley R."/>
            <person name="LaButti K."/>
            <person name="Andreopoulos B."/>
            <person name="Lipzen A."/>
            <person name="Chen C."/>
            <person name="Yanf M."/>
            <person name="Daum C."/>
            <person name="Ng V."/>
            <person name="Clum A."/>
            <person name="Steindorff A."/>
            <person name="Ohm R."/>
            <person name="Martin F."/>
            <person name="Silar P."/>
            <person name="Natvig D."/>
            <person name="Lalanne C."/>
            <person name="Gautier V."/>
            <person name="Ament-velasquez S.L."/>
            <person name="Kruys A."/>
            <person name="Hutchinson M.I."/>
            <person name="Powell A.J."/>
            <person name="Barry K."/>
            <person name="Miller A.N."/>
            <person name="Grigoriev I.V."/>
            <person name="Debuchy R."/>
            <person name="Gladieux P."/>
            <person name="Thoren M.H."/>
            <person name="Johannesson H."/>
        </authorList>
    </citation>
    <scope>NUCLEOTIDE SEQUENCE</scope>
    <source>
        <strain evidence="13">SMH2392-1A</strain>
    </source>
</reference>
<evidence type="ECO:0000256" key="8">
    <source>
        <dbReference type="ARBA" id="ARBA00023065"/>
    </source>
</evidence>
<dbReference type="SFLD" id="SFLDG01168">
    <property type="entry name" value="Ferric_reductase_subgroup_(FRE"/>
    <property type="match status" value="1"/>
</dbReference>
<evidence type="ECO:0000313" key="14">
    <source>
        <dbReference type="Proteomes" id="UP001172101"/>
    </source>
</evidence>
<protein>
    <submittedName>
        <fullName evidence="13">Ferric reductase like transmembrane component-domain-containing protein</fullName>
    </submittedName>
</protein>